<evidence type="ECO:0000313" key="2">
    <source>
        <dbReference type="Proteomes" id="UP000199659"/>
    </source>
</evidence>
<proteinExistence type="predicted"/>
<dbReference type="Proteomes" id="UP000199659">
    <property type="component" value="Unassembled WGS sequence"/>
</dbReference>
<name>A0A1I6IDW1_9FIRM</name>
<dbReference type="STRING" id="37658.SAMN05661086_00742"/>
<gene>
    <name evidence="1" type="ORF">SAMN05661086_00742</name>
</gene>
<accession>A0A1I6IDW1</accession>
<organism evidence="1 2">
    <name type="scientific">Anaeromicropila populeti</name>
    <dbReference type="NCBI Taxonomy" id="37658"/>
    <lineage>
        <taxon>Bacteria</taxon>
        <taxon>Bacillati</taxon>
        <taxon>Bacillota</taxon>
        <taxon>Clostridia</taxon>
        <taxon>Lachnospirales</taxon>
        <taxon>Lachnospiraceae</taxon>
        <taxon>Anaeromicropila</taxon>
    </lineage>
</organism>
<evidence type="ECO:0000313" key="1">
    <source>
        <dbReference type="EMBL" id="SFR64891.1"/>
    </source>
</evidence>
<dbReference type="EMBL" id="FOYZ01000002">
    <property type="protein sequence ID" value="SFR64891.1"/>
    <property type="molecule type" value="Genomic_DNA"/>
</dbReference>
<keyword evidence="2" id="KW-1185">Reference proteome</keyword>
<reference evidence="1 2" key="1">
    <citation type="submission" date="2016-10" db="EMBL/GenBank/DDBJ databases">
        <authorList>
            <person name="de Groot N.N."/>
        </authorList>
    </citation>
    <scope>NUCLEOTIDE SEQUENCE [LARGE SCALE GENOMIC DNA]</scope>
    <source>
        <strain evidence="1 2">743A</strain>
    </source>
</reference>
<protein>
    <recommendedName>
        <fullName evidence="3">GyrI-like small molecule binding domain-containing protein</fullName>
    </recommendedName>
</protein>
<dbReference type="AlphaFoldDB" id="A0A1I6IDW1"/>
<sequence>MGCDVWSVLTSVKEALYEPIGMWMPKKLMPENTSLYVQGVELPMDYDKEIPEGYEIITLEPCTMMIFQGEPYDDDNFMSEISEIFNHIEQFNPEIYGYQWAPEVAPRFQLAPMGYRGYIEARPVTKC</sequence>
<evidence type="ECO:0008006" key="3">
    <source>
        <dbReference type="Google" id="ProtNLM"/>
    </source>
</evidence>
<dbReference type="RefSeq" id="WP_330393412.1">
    <property type="nucleotide sequence ID" value="NZ_FOYZ01000002.1"/>
</dbReference>